<gene>
    <name evidence="2" type="ORF">EDC57_2433</name>
</gene>
<evidence type="ECO:0000313" key="2">
    <source>
        <dbReference type="EMBL" id="ROR29756.1"/>
    </source>
</evidence>
<dbReference type="InterPro" id="IPR016152">
    <property type="entry name" value="PTrfase/Anion_transptr"/>
</dbReference>
<sequence>MRIADLLSPDRVAWGVEAASKKRALETLSHLLADAGGELDPVRIFETLLGRERLGSTGLGHGVALPHGRLGHGAAVGALLTLRQGVDFDALDEQPVDLLFGLVVPEEATEEHLQILAELARMFSDEAFCARLREAGSSEALLRLVQGWPEAATGAP</sequence>
<reference evidence="2 3" key="1">
    <citation type="submission" date="2018-11" db="EMBL/GenBank/DDBJ databases">
        <title>Genomic Encyclopedia of Type Strains, Phase IV (KMG-IV): sequencing the most valuable type-strain genomes for metagenomic binning, comparative biology and taxonomic classification.</title>
        <authorList>
            <person name="Goeker M."/>
        </authorList>
    </citation>
    <scope>NUCLEOTIDE SEQUENCE [LARGE SCALE GENOMIC DNA]</scope>
    <source>
        <strain evidence="2 3">DSM 100275</strain>
    </source>
</reference>
<protein>
    <submittedName>
        <fullName evidence="2">Phosphotransferase IIA-like nitrogen-regulatory protein PtsN</fullName>
    </submittedName>
</protein>
<dbReference type="PANTHER" id="PTHR47738:SF1">
    <property type="entry name" value="NITROGEN REGULATORY PROTEIN"/>
    <property type="match status" value="1"/>
</dbReference>
<keyword evidence="2" id="KW-0808">Transferase</keyword>
<dbReference type="OrthoDB" id="95460at2"/>
<name>A0A3N1XSX5_9GAMM</name>
<dbReference type="InterPro" id="IPR002178">
    <property type="entry name" value="PTS_EIIA_type-2_dom"/>
</dbReference>
<dbReference type="Gene3D" id="3.40.930.10">
    <property type="entry name" value="Mannitol-specific EII, Chain A"/>
    <property type="match status" value="1"/>
</dbReference>
<keyword evidence="3" id="KW-1185">Reference proteome</keyword>
<dbReference type="GO" id="GO:0008982">
    <property type="term" value="F:protein-N(PI)-phosphohistidine-sugar phosphotransferase activity"/>
    <property type="evidence" value="ECO:0007669"/>
    <property type="project" value="InterPro"/>
</dbReference>
<organism evidence="2 3">
    <name type="scientific">Inmirania thermothiophila</name>
    <dbReference type="NCBI Taxonomy" id="1750597"/>
    <lineage>
        <taxon>Bacteria</taxon>
        <taxon>Pseudomonadati</taxon>
        <taxon>Pseudomonadota</taxon>
        <taxon>Gammaproteobacteria</taxon>
        <taxon>Chromatiales</taxon>
        <taxon>Ectothiorhodospiraceae</taxon>
        <taxon>Inmirania</taxon>
    </lineage>
</organism>
<dbReference type="Pfam" id="PF00359">
    <property type="entry name" value="PTS_EIIA_2"/>
    <property type="match status" value="1"/>
</dbReference>
<dbReference type="EMBL" id="RJVI01000003">
    <property type="protein sequence ID" value="ROR29756.1"/>
    <property type="molecule type" value="Genomic_DNA"/>
</dbReference>
<dbReference type="GO" id="GO:0009401">
    <property type="term" value="P:phosphoenolpyruvate-dependent sugar phosphotransferase system"/>
    <property type="evidence" value="ECO:0007669"/>
    <property type="project" value="InterPro"/>
</dbReference>
<dbReference type="PROSITE" id="PS51094">
    <property type="entry name" value="PTS_EIIA_TYPE_2"/>
    <property type="match status" value="1"/>
</dbReference>
<dbReference type="PANTHER" id="PTHR47738">
    <property type="entry name" value="PTS SYSTEM FRUCTOSE-LIKE EIIA COMPONENT-RELATED"/>
    <property type="match status" value="1"/>
</dbReference>
<feature type="domain" description="PTS EIIA type-2" evidence="1">
    <location>
        <begin position="5"/>
        <end position="148"/>
    </location>
</feature>
<dbReference type="Proteomes" id="UP000276634">
    <property type="component" value="Unassembled WGS sequence"/>
</dbReference>
<accession>A0A3N1XSX5</accession>
<dbReference type="InterPro" id="IPR006320">
    <property type="entry name" value="PTS_Nitro_regul"/>
</dbReference>
<dbReference type="PROSITE" id="PS00372">
    <property type="entry name" value="PTS_EIIA_TYPE_2_HIS"/>
    <property type="match status" value="1"/>
</dbReference>
<dbReference type="RefSeq" id="WP_123402145.1">
    <property type="nucleotide sequence ID" value="NZ_RJVI01000003.1"/>
</dbReference>
<comment type="caution">
    <text evidence="2">The sequence shown here is derived from an EMBL/GenBank/DDBJ whole genome shotgun (WGS) entry which is preliminary data.</text>
</comment>
<dbReference type="AlphaFoldDB" id="A0A3N1XSX5"/>
<dbReference type="CDD" id="cd00211">
    <property type="entry name" value="PTS_IIA_fru"/>
    <property type="match status" value="1"/>
</dbReference>
<proteinExistence type="predicted"/>
<dbReference type="SUPFAM" id="SSF55804">
    <property type="entry name" value="Phoshotransferase/anion transport protein"/>
    <property type="match status" value="1"/>
</dbReference>
<evidence type="ECO:0000313" key="3">
    <source>
        <dbReference type="Proteomes" id="UP000276634"/>
    </source>
</evidence>
<dbReference type="NCBIfam" id="TIGR01419">
    <property type="entry name" value="nitro_reg_IIA"/>
    <property type="match status" value="1"/>
</dbReference>
<dbReference type="GO" id="GO:0030295">
    <property type="term" value="F:protein kinase activator activity"/>
    <property type="evidence" value="ECO:0007669"/>
    <property type="project" value="TreeGrafter"/>
</dbReference>
<dbReference type="InterPro" id="IPR051541">
    <property type="entry name" value="PTS_SugarTrans_NitroReg"/>
</dbReference>
<evidence type="ECO:0000259" key="1">
    <source>
        <dbReference type="PROSITE" id="PS51094"/>
    </source>
</evidence>